<gene>
    <name evidence="2" type="ORF">RirG_139400</name>
</gene>
<evidence type="ECO:0000313" key="3">
    <source>
        <dbReference type="Proteomes" id="UP000022910"/>
    </source>
</evidence>
<feature type="region of interest" description="Disordered" evidence="1">
    <location>
        <begin position="18"/>
        <end position="39"/>
    </location>
</feature>
<evidence type="ECO:0000313" key="2">
    <source>
        <dbReference type="EMBL" id="EXX64791.1"/>
    </source>
</evidence>
<proteinExistence type="predicted"/>
<organism evidence="2 3">
    <name type="scientific">Rhizophagus irregularis (strain DAOM 197198w)</name>
    <name type="common">Glomus intraradices</name>
    <dbReference type="NCBI Taxonomy" id="1432141"/>
    <lineage>
        <taxon>Eukaryota</taxon>
        <taxon>Fungi</taxon>
        <taxon>Fungi incertae sedis</taxon>
        <taxon>Mucoromycota</taxon>
        <taxon>Glomeromycotina</taxon>
        <taxon>Glomeromycetes</taxon>
        <taxon>Glomerales</taxon>
        <taxon>Glomeraceae</taxon>
        <taxon>Rhizophagus</taxon>
    </lineage>
</organism>
<name>A0A015KXP6_RHIIW</name>
<comment type="caution">
    <text evidence="2">The sequence shown here is derived from an EMBL/GenBank/DDBJ whole genome shotgun (WGS) entry which is preliminary data.</text>
</comment>
<protein>
    <submittedName>
        <fullName evidence="2">Uncharacterized protein</fullName>
    </submittedName>
</protein>
<accession>A0A015KXP6</accession>
<dbReference type="Proteomes" id="UP000022910">
    <property type="component" value="Unassembled WGS sequence"/>
</dbReference>
<sequence>MLVRDYQKILFSHLVISDDDFSDSDDDDNENNDNSNSLDTRSIEIERWVNIDDSELNRLLNVNVSVVIEPHPITINHGSNTFDIETTLDSVLGTT</sequence>
<dbReference type="EMBL" id="JEMT01022804">
    <property type="protein sequence ID" value="EXX64791.1"/>
    <property type="molecule type" value="Genomic_DNA"/>
</dbReference>
<dbReference type="AlphaFoldDB" id="A0A015KXP6"/>
<evidence type="ECO:0000256" key="1">
    <source>
        <dbReference type="SAM" id="MobiDB-lite"/>
    </source>
</evidence>
<feature type="compositionally biased region" description="Acidic residues" evidence="1">
    <location>
        <begin position="18"/>
        <end position="31"/>
    </location>
</feature>
<keyword evidence="3" id="KW-1185">Reference proteome</keyword>
<reference evidence="2 3" key="1">
    <citation type="submission" date="2014-02" db="EMBL/GenBank/DDBJ databases">
        <title>Single nucleus genome sequencing reveals high similarity among nuclei of an endomycorrhizal fungus.</title>
        <authorList>
            <person name="Lin K."/>
            <person name="Geurts R."/>
            <person name="Zhang Z."/>
            <person name="Limpens E."/>
            <person name="Saunders D.G."/>
            <person name="Mu D."/>
            <person name="Pang E."/>
            <person name="Cao H."/>
            <person name="Cha H."/>
            <person name="Lin T."/>
            <person name="Zhou Q."/>
            <person name="Shang Y."/>
            <person name="Li Y."/>
            <person name="Ivanov S."/>
            <person name="Sharma T."/>
            <person name="Velzen R.V."/>
            <person name="Ruijter N.D."/>
            <person name="Aanen D.K."/>
            <person name="Win J."/>
            <person name="Kamoun S."/>
            <person name="Bisseling T."/>
            <person name="Huang S."/>
        </authorList>
    </citation>
    <scope>NUCLEOTIDE SEQUENCE [LARGE SCALE GENOMIC DNA]</scope>
    <source>
        <strain evidence="3">DAOM197198w</strain>
    </source>
</reference>
<dbReference type="HOGENOM" id="CLU_2373936_0_0_1"/>